<evidence type="ECO:0000256" key="14">
    <source>
        <dbReference type="SAM" id="Phobius"/>
    </source>
</evidence>
<evidence type="ECO:0000256" key="13">
    <source>
        <dbReference type="SAM" id="MobiDB-lite"/>
    </source>
</evidence>
<keyword evidence="9" id="KW-0862">Zinc</keyword>
<feature type="compositionally biased region" description="Low complexity" evidence="13">
    <location>
        <begin position="94"/>
        <end position="111"/>
    </location>
</feature>
<keyword evidence="11 14" id="KW-0472">Membrane</keyword>
<gene>
    <name evidence="16" type="ORF">ASPCAL13806</name>
</gene>
<dbReference type="Proteomes" id="UP000054771">
    <property type="component" value="Unassembled WGS sequence"/>
</dbReference>
<feature type="domain" description="RING-type" evidence="15">
    <location>
        <begin position="146"/>
        <end position="188"/>
    </location>
</feature>
<keyword evidence="4" id="KW-0808">Transferase</keyword>
<dbReference type="OrthoDB" id="8062037at2759"/>
<dbReference type="CDD" id="cd16454">
    <property type="entry name" value="RING-H2_PA-TM-RING"/>
    <property type="match status" value="1"/>
</dbReference>
<comment type="subcellular location">
    <subcellularLocation>
        <location evidence="2">Membrane</location>
        <topology evidence="2">Multi-pass membrane protein</topology>
    </subcellularLocation>
</comment>
<protein>
    <recommendedName>
        <fullName evidence="3">RING-type E3 ubiquitin transferase</fullName>
        <ecNumber evidence="3">2.3.2.27</ecNumber>
    </recommendedName>
</protein>
<keyword evidence="8" id="KW-0833">Ubl conjugation pathway</keyword>
<keyword evidence="6" id="KW-0479">Metal-binding</keyword>
<feature type="transmembrane region" description="Helical" evidence="14">
    <location>
        <begin position="12"/>
        <end position="32"/>
    </location>
</feature>
<evidence type="ECO:0000313" key="17">
    <source>
        <dbReference type="Proteomes" id="UP000054771"/>
    </source>
</evidence>
<dbReference type="STRING" id="454130.A0A0U5GG21"/>
<evidence type="ECO:0000256" key="2">
    <source>
        <dbReference type="ARBA" id="ARBA00004141"/>
    </source>
</evidence>
<dbReference type="GO" id="GO:0008270">
    <property type="term" value="F:zinc ion binding"/>
    <property type="evidence" value="ECO:0007669"/>
    <property type="project" value="UniProtKB-KW"/>
</dbReference>
<evidence type="ECO:0000256" key="10">
    <source>
        <dbReference type="ARBA" id="ARBA00022989"/>
    </source>
</evidence>
<dbReference type="GO" id="GO:0006511">
    <property type="term" value="P:ubiquitin-dependent protein catabolic process"/>
    <property type="evidence" value="ECO:0007669"/>
    <property type="project" value="TreeGrafter"/>
</dbReference>
<keyword evidence="7 12" id="KW-0863">Zinc-finger</keyword>
<dbReference type="InterPro" id="IPR001841">
    <property type="entry name" value="Znf_RING"/>
</dbReference>
<evidence type="ECO:0000256" key="4">
    <source>
        <dbReference type="ARBA" id="ARBA00022679"/>
    </source>
</evidence>
<dbReference type="GO" id="GO:0061630">
    <property type="term" value="F:ubiquitin protein ligase activity"/>
    <property type="evidence" value="ECO:0007669"/>
    <property type="project" value="UniProtKB-EC"/>
</dbReference>
<evidence type="ECO:0000259" key="15">
    <source>
        <dbReference type="PROSITE" id="PS50089"/>
    </source>
</evidence>
<evidence type="ECO:0000256" key="3">
    <source>
        <dbReference type="ARBA" id="ARBA00012483"/>
    </source>
</evidence>
<feature type="compositionally biased region" description="Acidic residues" evidence="13">
    <location>
        <begin position="124"/>
        <end position="133"/>
    </location>
</feature>
<keyword evidence="17" id="KW-1185">Reference proteome</keyword>
<dbReference type="OMA" id="MIRSDVF"/>
<evidence type="ECO:0000256" key="7">
    <source>
        <dbReference type="ARBA" id="ARBA00022771"/>
    </source>
</evidence>
<feature type="region of interest" description="Disordered" evidence="13">
    <location>
        <begin position="91"/>
        <end position="137"/>
    </location>
</feature>
<name>A0A0U5GG21_ASPCI</name>
<organism evidence="16 17">
    <name type="scientific">Aspergillus calidoustus</name>
    <dbReference type="NCBI Taxonomy" id="454130"/>
    <lineage>
        <taxon>Eukaryota</taxon>
        <taxon>Fungi</taxon>
        <taxon>Dikarya</taxon>
        <taxon>Ascomycota</taxon>
        <taxon>Pezizomycotina</taxon>
        <taxon>Eurotiomycetes</taxon>
        <taxon>Eurotiomycetidae</taxon>
        <taxon>Eurotiales</taxon>
        <taxon>Aspergillaceae</taxon>
        <taxon>Aspergillus</taxon>
        <taxon>Aspergillus subgen. Nidulantes</taxon>
    </lineage>
</organism>
<dbReference type="PANTHER" id="PTHR45977:SF4">
    <property type="entry name" value="RING-TYPE DOMAIN-CONTAINING PROTEIN"/>
    <property type="match status" value="1"/>
</dbReference>
<comment type="catalytic activity">
    <reaction evidence="1">
        <text>S-ubiquitinyl-[E2 ubiquitin-conjugating enzyme]-L-cysteine + [acceptor protein]-L-lysine = [E2 ubiquitin-conjugating enzyme]-L-cysteine + N(6)-ubiquitinyl-[acceptor protein]-L-lysine.</text>
        <dbReference type="EC" id="2.3.2.27"/>
    </reaction>
</comment>
<dbReference type="AlphaFoldDB" id="A0A0U5GG21"/>
<proteinExistence type="predicted"/>
<evidence type="ECO:0000313" key="16">
    <source>
        <dbReference type="EMBL" id="CEL10691.1"/>
    </source>
</evidence>
<dbReference type="EMBL" id="CDMC01000020">
    <property type="protein sequence ID" value="CEL10691.1"/>
    <property type="molecule type" value="Genomic_DNA"/>
</dbReference>
<sequence length="217" mass="23955">MPQGSDEPSGATLGYLAPICVAVFFIFVWIEYRILFGTRTRFRAAGRPIDPESWPLGIPYATLTSTDLDSRFPLVKYSDWLTHRSDKAKEAAVDPLPSKAPASPSDSSHSFDPADKEACVGGDTGDDDDDDDVNIASSHGDSHMECAICMESFEDDDSIRSLTCNHIYHATCIDPWFTKRQARCPLCKKCYPPDPGSSVPTRPPAVLLRNQIFPRVI</sequence>
<dbReference type="InterPro" id="IPR013083">
    <property type="entry name" value="Znf_RING/FYVE/PHD"/>
</dbReference>
<keyword evidence="5 14" id="KW-0812">Transmembrane</keyword>
<keyword evidence="10 14" id="KW-1133">Transmembrane helix</keyword>
<dbReference type="Pfam" id="PF13639">
    <property type="entry name" value="zf-RING_2"/>
    <property type="match status" value="1"/>
</dbReference>
<evidence type="ECO:0000256" key="8">
    <source>
        <dbReference type="ARBA" id="ARBA00022786"/>
    </source>
</evidence>
<evidence type="ECO:0000256" key="6">
    <source>
        <dbReference type="ARBA" id="ARBA00022723"/>
    </source>
</evidence>
<dbReference type="GO" id="GO:0016567">
    <property type="term" value="P:protein ubiquitination"/>
    <property type="evidence" value="ECO:0007669"/>
    <property type="project" value="TreeGrafter"/>
</dbReference>
<evidence type="ECO:0000256" key="5">
    <source>
        <dbReference type="ARBA" id="ARBA00022692"/>
    </source>
</evidence>
<evidence type="ECO:0000256" key="9">
    <source>
        <dbReference type="ARBA" id="ARBA00022833"/>
    </source>
</evidence>
<dbReference type="Gene3D" id="3.30.40.10">
    <property type="entry name" value="Zinc/RING finger domain, C3HC4 (zinc finger)"/>
    <property type="match status" value="1"/>
</dbReference>
<dbReference type="PROSITE" id="PS50089">
    <property type="entry name" value="ZF_RING_2"/>
    <property type="match status" value="1"/>
</dbReference>
<dbReference type="SMART" id="SM00184">
    <property type="entry name" value="RING"/>
    <property type="match status" value="1"/>
</dbReference>
<dbReference type="GO" id="GO:0016020">
    <property type="term" value="C:membrane"/>
    <property type="evidence" value="ECO:0007669"/>
    <property type="project" value="UniProtKB-SubCell"/>
</dbReference>
<dbReference type="EC" id="2.3.2.27" evidence="3"/>
<reference evidence="17" key="1">
    <citation type="journal article" date="2016" name="Genome Announc.">
        <title>Draft genome sequences of fungus Aspergillus calidoustus.</title>
        <authorList>
            <person name="Horn F."/>
            <person name="Linde J."/>
            <person name="Mattern D.J."/>
            <person name="Walther G."/>
            <person name="Guthke R."/>
            <person name="Scherlach K."/>
            <person name="Martin K."/>
            <person name="Brakhage A.A."/>
            <person name="Petzke L."/>
            <person name="Valiante V."/>
        </authorList>
    </citation>
    <scope>NUCLEOTIDE SEQUENCE [LARGE SCALE GENOMIC DNA]</scope>
    <source>
        <strain evidence="17">SF006504</strain>
    </source>
</reference>
<evidence type="ECO:0000256" key="1">
    <source>
        <dbReference type="ARBA" id="ARBA00000900"/>
    </source>
</evidence>
<evidence type="ECO:0000256" key="11">
    <source>
        <dbReference type="ARBA" id="ARBA00023136"/>
    </source>
</evidence>
<dbReference type="PANTHER" id="PTHR45977">
    <property type="entry name" value="TARGET OF ERK KINASE MPK-1"/>
    <property type="match status" value="1"/>
</dbReference>
<dbReference type="SUPFAM" id="SSF57850">
    <property type="entry name" value="RING/U-box"/>
    <property type="match status" value="1"/>
</dbReference>
<accession>A0A0U5GG21</accession>
<evidence type="ECO:0000256" key="12">
    <source>
        <dbReference type="PROSITE-ProRule" id="PRU00175"/>
    </source>
</evidence>